<comment type="catalytic activity">
    <reaction evidence="5">
        <text>(sulfur carrier)-H + L-cysteine = (sulfur carrier)-SH + L-alanine</text>
        <dbReference type="Rhea" id="RHEA:43892"/>
        <dbReference type="Rhea" id="RHEA-COMP:14737"/>
        <dbReference type="Rhea" id="RHEA-COMP:14739"/>
        <dbReference type="ChEBI" id="CHEBI:29917"/>
        <dbReference type="ChEBI" id="CHEBI:35235"/>
        <dbReference type="ChEBI" id="CHEBI:57972"/>
        <dbReference type="ChEBI" id="CHEBI:64428"/>
        <dbReference type="EC" id="2.8.1.7"/>
    </reaction>
</comment>
<dbReference type="EMBL" id="QSID01000001">
    <property type="protein sequence ID" value="RHC67979.1"/>
    <property type="molecule type" value="Genomic_DNA"/>
</dbReference>
<dbReference type="GO" id="GO:0008483">
    <property type="term" value="F:transaminase activity"/>
    <property type="evidence" value="ECO:0007669"/>
    <property type="project" value="UniProtKB-KW"/>
</dbReference>
<keyword evidence="8" id="KW-0032">Aminotransferase</keyword>
<dbReference type="InterPro" id="IPR015424">
    <property type="entry name" value="PyrdxlP-dep_Trfase"/>
</dbReference>
<dbReference type="Gene3D" id="3.90.1150.10">
    <property type="entry name" value="Aspartate Aminotransferase, domain 1"/>
    <property type="match status" value="1"/>
</dbReference>
<dbReference type="PANTHER" id="PTHR43586">
    <property type="entry name" value="CYSTEINE DESULFURASE"/>
    <property type="match status" value="1"/>
</dbReference>
<evidence type="ECO:0000256" key="2">
    <source>
        <dbReference type="ARBA" id="ARBA00010447"/>
    </source>
</evidence>
<keyword evidence="9" id="KW-1185">Reference proteome</keyword>
<dbReference type="AlphaFoldDB" id="A0A414B981"/>
<evidence type="ECO:0000256" key="1">
    <source>
        <dbReference type="ARBA" id="ARBA00001933"/>
    </source>
</evidence>
<dbReference type="NCBIfam" id="TIGR01977">
    <property type="entry name" value="am_tr_V_EF2568"/>
    <property type="match status" value="1"/>
</dbReference>
<dbReference type="Gene3D" id="3.40.640.10">
    <property type="entry name" value="Type I PLP-dependent aspartate aminotransferase-like (Major domain)"/>
    <property type="match status" value="1"/>
</dbReference>
<organism evidence="8 9">
    <name type="scientific">Anaerobutyricum hallii</name>
    <dbReference type="NCBI Taxonomy" id="39488"/>
    <lineage>
        <taxon>Bacteria</taxon>
        <taxon>Bacillati</taxon>
        <taxon>Bacillota</taxon>
        <taxon>Clostridia</taxon>
        <taxon>Lachnospirales</taxon>
        <taxon>Lachnospiraceae</taxon>
        <taxon>Anaerobutyricum</taxon>
    </lineage>
</organism>
<dbReference type="InterPro" id="IPR015421">
    <property type="entry name" value="PyrdxlP-dep_Trfase_major"/>
</dbReference>
<keyword evidence="4" id="KW-0663">Pyridoxal phosphate</keyword>
<evidence type="ECO:0000256" key="6">
    <source>
        <dbReference type="RuleBase" id="RU004504"/>
    </source>
</evidence>
<protein>
    <recommendedName>
        <fullName evidence="3">cysteine desulfurase</fullName>
        <ecNumber evidence="3">2.8.1.7</ecNumber>
    </recommendedName>
</protein>
<proteinExistence type="inferred from homology"/>
<evidence type="ECO:0000313" key="8">
    <source>
        <dbReference type="EMBL" id="RHC67979.1"/>
    </source>
</evidence>
<dbReference type="EC" id="2.8.1.7" evidence="3"/>
<dbReference type="PROSITE" id="PS00595">
    <property type="entry name" value="AA_TRANSFER_CLASS_5"/>
    <property type="match status" value="1"/>
</dbReference>
<dbReference type="PANTHER" id="PTHR43586:SF4">
    <property type="entry name" value="ISOPENICILLIN N EPIMERASE"/>
    <property type="match status" value="1"/>
</dbReference>
<evidence type="ECO:0000259" key="7">
    <source>
        <dbReference type="Pfam" id="PF00266"/>
    </source>
</evidence>
<dbReference type="Pfam" id="PF00266">
    <property type="entry name" value="Aminotran_5"/>
    <property type="match status" value="1"/>
</dbReference>
<dbReference type="InterPro" id="IPR020578">
    <property type="entry name" value="Aminotrans_V_PyrdxlP_BS"/>
</dbReference>
<evidence type="ECO:0000256" key="4">
    <source>
        <dbReference type="ARBA" id="ARBA00022898"/>
    </source>
</evidence>
<evidence type="ECO:0000256" key="3">
    <source>
        <dbReference type="ARBA" id="ARBA00012239"/>
    </source>
</evidence>
<evidence type="ECO:0000313" key="9">
    <source>
        <dbReference type="Proteomes" id="UP000284621"/>
    </source>
</evidence>
<dbReference type="InterPro" id="IPR000192">
    <property type="entry name" value="Aminotrans_V_dom"/>
</dbReference>
<name>A0A414B981_9FIRM</name>
<dbReference type="PIRSF" id="PIRSF005572">
    <property type="entry name" value="NifS"/>
    <property type="match status" value="1"/>
</dbReference>
<dbReference type="InterPro" id="IPR015422">
    <property type="entry name" value="PyrdxlP-dep_Trfase_small"/>
</dbReference>
<dbReference type="InterPro" id="IPR010969">
    <property type="entry name" value="Cys_dSase-rel_unknwn_funct"/>
</dbReference>
<reference evidence="8 9" key="1">
    <citation type="submission" date="2018-08" db="EMBL/GenBank/DDBJ databases">
        <title>A genome reference for cultivated species of the human gut microbiota.</title>
        <authorList>
            <person name="Zou Y."/>
            <person name="Xue W."/>
            <person name="Luo G."/>
        </authorList>
    </citation>
    <scope>NUCLEOTIDE SEQUENCE [LARGE SCALE GENOMIC DNA]</scope>
    <source>
        <strain evidence="8 9">AM34-3LB</strain>
    </source>
</reference>
<keyword evidence="8" id="KW-0808">Transferase</keyword>
<dbReference type="Proteomes" id="UP000284621">
    <property type="component" value="Unassembled WGS sequence"/>
</dbReference>
<comment type="similarity">
    <text evidence="2">Belongs to the class-V pyridoxal-phosphate-dependent aminotransferase family. Csd subfamily.</text>
</comment>
<evidence type="ECO:0000256" key="5">
    <source>
        <dbReference type="ARBA" id="ARBA00050776"/>
    </source>
</evidence>
<comment type="caution">
    <text evidence="8">The sequence shown here is derived from an EMBL/GenBank/DDBJ whole genome shotgun (WGS) entry which is preliminary data.</text>
</comment>
<feature type="domain" description="Aminotransferase class V" evidence="7">
    <location>
        <begin position="2"/>
        <end position="366"/>
    </location>
</feature>
<comment type="cofactor">
    <cofactor evidence="1 6">
        <name>pyridoxal 5'-phosphate</name>
        <dbReference type="ChEBI" id="CHEBI:597326"/>
    </cofactor>
</comment>
<sequence length="377" mass="41110">MIYFDNAATTLHKPHEVIEAVVHAMTTAGNASRGTHTGSLAASRTVYETRKKIADFFHCSRADHVIFTSNSTEALNIAICGTLGKGDHIISTDLEHNSVLRPLYHLEEQGASLTFLSANKKGCIDYDDFKRSIKPNTKAIVCTHASNLTGNVLDIERIGRIAKAHNLLFIVDASQSAGCIEINMETMNIDILCFTGHKGLLGPQGTGGLCIHESVEIRPFKHGGSGIHSYEKGQPQAYPARLEAGTLNSHGIAGLCVAINYINTITIPVIAKKEQELLWHFYKGICNIPEIHIYGDFDTKERAAILSLNIEGYDSGTVSDLLSQEYDIATRPGAHCAPRMHQALGTTETGAVRFSFSSFNTMEEVETAIQALKELVE</sequence>
<accession>A0A414B981</accession>
<dbReference type="RefSeq" id="WP_118380280.1">
    <property type="nucleotide sequence ID" value="NZ_CABJFJ010000001.1"/>
</dbReference>
<gene>
    <name evidence="8" type="ORF">DW833_00255</name>
</gene>
<dbReference type="SUPFAM" id="SSF53383">
    <property type="entry name" value="PLP-dependent transferases"/>
    <property type="match status" value="1"/>
</dbReference>
<dbReference type="InterPro" id="IPR016454">
    <property type="entry name" value="Cysteine_dSase"/>
</dbReference>
<dbReference type="GO" id="GO:0031071">
    <property type="term" value="F:cysteine desulfurase activity"/>
    <property type="evidence" value="ECO:0007669"/>
    <property type="project" value="UniProtKB-EC"/>
</dbReference>